<keyword evidence="3" id="KW-1185">Reference proteome</keyword>
<evidence type="ECO:0000313" key="2">
    <source>
        <dbReference type="EMBL" id="MBB3932859.1"/>
    </source>
</evidence>
<gene>
    <name evidence="2" type="ORF">GGR25_003923</name>
</gene>
<accession>A0A840ARH5</accession>
<dbReference type="Proteomes" id="UP000553963">
    <property type="component" value="Unassembled WGS sequence"/>
</dbReference>
<dbReference type="AlphaFoldDB" id="A0A840ARH5"/>
<keyword evidence="1" id="KW-0472">Membrane</keyword>
<reference evidence="2 3" key="1">
    <citation type="submission" date="2020-08" db="EMBL/GenBank/DDBJ databases">
        <title>Genomic Encyclopedia of Type Strains, Phase IV (KMG-IV): sequencing the most valuable type-strain genomes for metagenomic binning, comparative biology and taxonomic classification.</title>
        <authorList>
            <person name="Goeker M."/>
        </authorList>
    </citation>
    <scope>NUCLEOTIDE SEQUENCE [LARGE SCALE GENOMIC DNA]</scope>
    <source>
        <strain evidence="2 3">DSM 25966</strain>
    </source>
</reference>
<dbReference type="EMBL" id="JACIDS010000005">
    <property type="protein sequence ID" value="MBB3932859.1"/>
    <property type="molecule type" value="Genomic_DNA"/>
</dbReference>
<keyword evidence="1" id="KW-1133">Transmembrane helix</keyword>
<protein>
    <recommendedName>
        <fullName evidence="4">Protoporphyrinogen IX oxidase</fullName>
    </recommendedName>
</protein>
<comment type="caution">
    <text evidence="2">The sequence shown here is derived from an EMBL/GenBank/DDBJ whole genome shotgun (WGS) entry which is preliminary data.</text>
</comment>
<name>A0A840ARH5_9HYPH</name>
<dbReference type="RefSeq" id="WP_183400520.1">
    <property type="nucleotide sequence ID" value="NZ_JACIDS010000005.1"/>
</dbReference>
<feature type="transmembrane region" description="Helical" evidence="1">
    <location>
        <begin position="119"/>
        <end position="139"/>
    </location>
</feature>
<sequence>MNNILLFLHFVGLAMGFAGGIGSAVTMRFAGGASAEGAAALKRLPPVFANISAYGLLILWATGLILIWSVYGGPQNLPNLFWLKIVFVLLLTVLAGLQHATYAKIRRTGNAALGARLKVLGPASGLSALLAMAVAVFTFN</sequence>
<feature type="transmembrane region" description="Helical" evidence="1">
    <location>
        <begin position="51"/>
        <end position="71"/>
    </location>
</feature>
<evidence type="ECO:0008006" key="4">
    <source>
        <dbReference type="Google" id="ProtNLM"/>
    </source>
</evidence>
<feature type="transmembrane region" description="Helical" evidence="1">
    <location>
        <begin position="80"/>
        <end position="99"/>
    </location>
</feature>
<evidence type="ECO:0000313" key="3">
    <source>
        <dbReference type="Proteomes" id="UP000553963"/>
    </source>
</evidence>
<organism evidence="2 3">
    <name type="scientific">Kaistia hirudinis</name>
    <dbReference type="NCBI Taxonomy" id="1293440"/>
    <lineage>
        <taxon>Bacteria</taxon>
        <taxon>Pseudomonadati</taxon>
        <taxon>Pseudomonadota</taxon>
        <taxon>Alphaproteobacteria</taxon>
        <taxon>Hyphomicrobiales</taxon>
        <taxon>Kaistiaceae</taxon>
        <taxon>Kaistia</taxon>
    </lineage>
</organism>
<keyword evidence="1" id="KW-0812">Transmembrane</keyword>
<proteinExistence type="predicted"/>
<evidence type="ECO:0000256" key="1">
    <source>
        <dbReference type="SAM" id="Phobius"/>
    </source>
</evidence>